<evidence type="ECO:0000256" key="1">
    <source>
        <dbReference type="ARBA" id="ARBA00022723"/>
    </source>
</evidence>
<evidence type="ECO:0000313" key="6">
    <source>
        <dbReference type="Proteomes" id="UP001152795"/>
    </source>
</evidence>
<dbReference type="OrthoDB" id="6352355at2759"/>
<protein>
    <submittedName>
        <fullName evidence="5">LIM domain transcription factor -like isoform X2</fullName>
    </submittedName>
</protein>
<sequence>SAEFRCIKVSEDMSCESKSKSCAACGRTILERFLLHALDKYWHMDCLQCSCCNVRLGEVGTSCFSKGGMILCKNDYLRLYGSSGGACAVCQELIPAAEMVMKIRDKAYHMRCFTCCACHTRLVTGDRIHFVNDRIFCESDYPLALRSMATTPTQQQQPIFC</sequence>
<evidence type="ECO:0000256" key="2">
    <source>
        <dbReference type="ARBA" id="ARBA00022737"/>
    </source>
</evidence>
<feature type="non-terminal residue" evidence="5">
    <location>
        <position position="161"/>
    </location>
</feature>
<evidence type="ECO:0000313" key="5">
    <source>
        <dbReference type="EMBL" id="CAB4014412.1"/>
    </source>
</evidence>
<dbReference type="InterPro" id="IPR001781">
    <property type="entry name" value="Znf_LIM"/>
</dbReference>
<accession>A0A6S7JB98</accession>
<dbReference type="EMBL" id="CACRXK020008291">
    <property type="protein sequence ID" value="CAB4014412.1"/>
    <property type="molecule type" value="Genomic_DNA"/>
</dbReference>
<comment type="caution">
    <text evidence="5">The sequence shown here is derived from an EMBL/GenBank/DDBJ whole genome shotgun (WGS) entry which is preliminary data.</text>
</comment>
<dbReference type="SMART" id="SM00132">
    <property type="entry name" value="LIM"/>
    <property type="match status" value="2"/>
</dbReference>
<evidence type="ECO:0000256" key="4">
    <source>
        <dbReference type="ARBA" id="ARBA00023038"/>
    </source>
</evidence>
<keyword evidence="1" id="KW-0479">Metal-binding</keyword>
<dbReference type="Pfam" id="PF00412">
    <property type="entry name" value="LIM"/>
    <property type="match status" value="2"/>
</dbReference>
<evidence type="ECO:0000256" key="3">
    <source>
        <dbReference type="ARBA" id="ARBA00022833"/>
    </source>
</evidence>
<dbReference type="FunFam" id="2.10.110.10:FF:000015">
    <property type="entry name" value="LIM domain only 3"/>
    <property type="match status" value="1"/>
</dbReference>
<dbReference type="InterPro" id="IPR050945">
    <property type="entry name" value="LMO_RBTN_TF"/>
</dbReference>
<dbReference type="Proteomes" id="UP001152795">
    <property type="component" value="Unassembled WGS sequence"/>
</dbReference>
<dbReference type="Gene3D" id="2.10.110.10">
    <property type="entry name" value="Cysteine Rich Protein"/>
    <property type="match status" value="2"/>
</dbReference>
<keyword evidence="3" id="KW-0862">Zinc</keyword>
<proteinExistence type="predicted"/>
<keyword evidence="2" id="KW-0677">Repeat</keyword>
<dbReference type="GO" id="GO:0046872">
    <property type="term" value="F:metal ion binding"/>
    <property type="evidence" value="ECO:0007669"/>
    <property type="project" value="UniProtKB-KW"/>
</dbReference>
<reference evidence="5" key="1">
    <citation type="submission" date="2020-04" db="EMBL/GenBank/DDBJ databases">
        <authorList>
            <person name="Alioto T."/>
            <person name="Alioto T."/>
            <person name="Gomez Garrido J."/>
        </authorList>
    </citation>
    <scope>NUCLEOTIDE SEQUENCE</scope>
    <source>
        <strain evidence="5">A484AB</strain>
    </source>
</reference>
<dbReference type="PROSITE" id="PS00478">
    <property type="entry name" value="LIM_DOMAIN_1"/>
    <property type="match status" value="2"/>
</dbReference>
<dbReference type="PANTHER" id="PTHR45787">
    <property type="entry name" value="LD11652P"/>
    <property type="match status" value="1"/>
</dbReference>
<organism evidence="5 6">
    <name type="scientific">Paramuricea clavata</name>
    <name type="common">Red gorgonian</name>
    <name type="synonym">Violescent sea-whip</name>
    <dbReference type="NCBI Taxonomy" id="317549"/>
    <lineage>
        <taxon>Eukaryota</taxon>
        <taxon>Metazoa</taxon>
        <taxon>Cnidaria</taxon>
        <taxon>Anthozoa</taxon>
        <taxon>Octocorallia</taxon>
        <taxon>Malacalcyonacea</taxon>
        <taxon>Plexauridae</taxon>
        <taxon>Paramuricea</taxon>
    </lineage>
</organism>
<gene>
    <name evidence="5" type="ORF">PACLA_8A022966</name>
</gene>
<dbReference type="SUPFAM" id="SSF57716">
    <property type="entry name" value="Glucocorticoid receptor-like (DNA-binding domain)"/>
    <property type="match status" value="4"/>
</dbReference>
<dbReference type="PANTHER" id="PTHR45787:SF13">
    <property type="entry name" value="LD11652P"/>
    <property type="match status" value="1"/>
</dbReference>
<dbReference type="PROSITE" id="PS50023">
    <property type="entry name" value="LIM_DOMAIN_2"/>
    <property type="match status" value="2"/>
</dbReference>
<name>A0A6S7JB98_PARCT</name>
<keyword evidence="6" id="KW-1185">Reference proteome</keyword>
<keyword evidence="4" id="KW-0440">LIM domain</keyword>
<dbReference type="AlphaFoldDB" id="A0A6S7JB98"/>